<dbReference type="SMART" id="SM00267">
    <property type="entry name" value="GGDEF"/>
    <property type="match status" value="1"/>
</dbReference>
<proteinExistence type="predicted"/>
<dbReference type="InterPro" id="IPR050469">
    <property type="entry name" value="Diguanylate_Cyclase"/>
</dbReference>
<dbReference type="GO" id="GO:0005886">
    <property type="term" value="C:plasma membrane"/>
    <property type="evidence" value="ECO:0007669"/>
    <property type="project" value="TreeGrafter"/>
</dbReference>
<dbReference type="Pfam" id="PF00990">
    <property type="entry name" value="GGDEF"/>
    <property type="match status" value="1"/>
</dbReference>
<feature type="transmembrane region" description="Helical" evidence="1">
    <location>
        <begin position="307"/>
        <end position="328"/>
    </location>
</feature>
<keyword evidence="1" id="KW-0472">Membrane</keyword>
<dbReference type="AlphaFoldDB" id="A0A644SYL2"/>
<feature type="transmembrane region" description="Helical" evidence="1">
    <location>
        <begin position="255"/>
        <end position="275"/>
    </location>
</feature>
<feature type="transmembrane region" description="Helical" evidence="1">
    <location>
        <begin position="282"/>
        <end position="301"/>
    </location>
</feature>
<feature type="transmembrane region" description="Helical" evidence="1">
    <location>
        <begin position="369"/>
        <end position="389"/>
    </location>
</feature>
<organism evidence="3">
    <name type="scientific">bioreactor metagenome</name>
    <dbReference type="NCBI Taxonomy" id="1076179"/>
    <lineage>
        <taxon>unclassified sequences</taxon>
        <taxon>metagenomes</taxon>
        <taxon>ecological metagenomes</taxon>
    </lineage>
</organism>
<dbReference type="GO" id="GO:0043709">
    <property type="term" value="P:cell adhesion involved in single-species biofilm formation"/>
    <property type="evidence" value="ECO:0007669"/>
    <property type="project" value="TreeGrafter"/>
</dbReference>
<feature type="transmembrane region" description="Helical" evidence="1">
    <location>
        <begin position="222"/>
        <end position="243"/>
    </location>
</feature>
<dbReference type="GO" id="GO:0052621">
    <property type="term" value="F:diguanylate cyclase activity"/>
    <property type="evidence" value="ECO:0007669"/>
    <property type="project" value="TreeGrafter"/>
</dbReference>
<evidence type="ECO:0000259" key="2">
    <source>
        <dbReference type="PROSITE" id="PS50887"/>
    </source>
</evidence>
<dbReference type="InterPro" id="IPR043128">
    <property type="entry name" value="Rev_trsase/Diguanyl_cyclase"/>
</dbReference>
<dbReference type="PROSITE" id="PS50887">
    <property type="entry name" value="GGDEF"/>
    <property type="match status" value="1"/>
</dbReference>
<dbReference type="InterPro" id="IPR000160">
    <property type="entry name" value="GGDEF_dom"/>
</dbReference>
<accession>A0A644SYL2</accession>
<evidence type="ECO:0000313" key="3">
    <source>
        <dbReference type="EMBL" id="MPL59788.1"/>
    </source>
</evidence>
<dbReference type="NCBIfam" id="TIGR00254">
    <property type="entry name" value="GGDEF"/>
    <property type="match status" value="1"/>
</dbReference>
<protein>
    <recommendedName>
        <fullName evidence="2">GGDEF domain-containing protein</fullName>
    </recommendedName>
</protein>
<sequence length="613" mass="67576">MSNYLQSLGKAGSARRRKITFYVLLLVFVFAALEIFILAYRPPKDALLVEPEVSFLRDEVMLGQQSLPLLLSSGGDPNFISGEYSFTLRLLLPEGTEGSTRKVLVFPQISGSSLEVFFDGEKLGSRGDPVSGQSSIWNSIHQFCLPTQLTAGEHFLEARIQGTYEAGIVAIPYVVNADTNSLRLFMLDFFTNYSIWLSIGCILIVSLIVLSMGFFTEQSRSANLLLGLAGLAVSVFLTDFVYIERLPMSLVAFKKLVVSLRHFSVACFTVAYLRLLGKGLSLAAKAFAAFQLACFVLIIVYPGDIIAIKRLYSLTFLGFIPSLLYLLYKVIHHAAETGDLSILLFGVLVVFLSAGRDIVVMVILRPDGFILISHYGFIVLALSSCAFVVNDSLRQYKNLAFERSRAAAFREEALRDELTGCYNRKLLPFLTGNLAKPYSLLVFDIDDFKRINDRFGHETGDAVLKELVCMAGRNIRSHDYIVRTGGDEFLIILRSCPLQIACFLAEHLIAEANSFAIPLPGGQGGEVGPDVGARTYRSAGADAYHATDTDPMLRFTISMGIASCAEDLRSTQDEFASTLRSADAEMYRAKNQGKNRWCAAGLQDRPALVQNDA</sequence>
<dbReference type="CDD" id="cd01949">
    <property type="entry name" value="GGDEF"/>
    <property type="match status" value="1"/>
</dbReference>
<dbReference type="PANTHER" id="PTHR45138:SF24">
    <property type="entry name" value="DIGUANYLATE CYCLASE DGCC-RELATED"/>
    <property type="match status" value="1"/>
</dbReference>
<feature type="domain" description="GGDEF" evidence="2">
    <location>
        <begin position="436"/>
        <end position="602"/>
    </location>
</feature>
<keyword evidence="1" id="KW-1133">Transmembrane helix</keyword>
<feature type="transmembrane region" description="Helical" evidence="1">
    <location>
        <begin position="21"/>
        <end position="40"/>
    </location>
</feature>
<dbReference type="GO" id="GO:1902201">
    <property type="term" value="P:negative regulation of bacterial-type flagellum-dependent cell motility"/>
    <property type="evidence" value="ECO:0007669"/>
    <property type="project" value="TreeGrafter"/>
</dbReference>
<feature type="transmembrane region" description="Helical" evidence="1">
    <location>
        <begin position="193"/>
        <end position="215"/>
    </location>
</feature>
<reference evidence="3" key="1">
    <citation type="submission" date="2019-08" db="EMBL/GenBank/DDBJ databases">
        <authorList>
            <person name="Kucharzyk K."/>
            <person name="Murdoch R.W."/>
            <person name="Higgins S."/>
            <person name="Loffler F."/>
        </authorList>
    </citation>
    <scope>NUCLEOTIDE SEQUENCE</scope>
</reference>
<dbReference type="InterPro" id="IPR029787">
    <property type="entry name" value="Nucleotide_cyclase"/>
</dbReference>
<dbReference type="EMBL" id="VSSQ01000010">
    <property type="protein sequence ID" value="MPL59788.1"/>
    <property type="molecule type" value="Genomic_DNA"/>
</dbReference>
<dbReference type="SUPFAM" id="SSF55073">
    <property type="entry name" value="Nucleotide cyclase"/>
    <property type="match status" value="1"/>
</dbReference>
<feature type="transmembrane region" description="Helical" evidence="1">
    <location>
        <begin position="340"/>
        <end position="363"/>
    </location>
</feature>
<dbReference type="PANTHER" id="PTHR45138">
    <property type="entry name" value="REGULATORY COMPONENTS OF SENSORY TRANSDUCTION SYSTEM"/>
    <property type="match status" value="1"/>
</dbReference>
<name>A0A644SYL2_9ZZZZ</name>
<evidence type="ECO:0000256" key="1">
    <source>
        <dbReference type="SAM" id="Phobius"/>
    </source>
</evidence>
<gene>
    <name evidence="3" type="ORF">SDC9_05343</name>
</gene>
<keyword evidence="1" id="KW-0812">Transmembrane</keyword>
<dbReference type="Gene3D" id="3.30.70.270">
    <property type="match status" value="1"/>
</dbReference>
<comment type="caution">
    <text evidence="3">The sequence shown here is derived from an EMBL/GenBank/DDBJ whole genome shotgun (WGS) entry which is preliminary data.</text>
</comment>